<reference evidence="2" key="1">
    <citation type="submission" date="2016-06" db="EMBL/GenBank/DDBJ databases">
        <title>Parallel loss of symbiosis genes in relatives of nitrogen-fixing non-legume Parasponia.</title>
        <authorList>
            <person name="Van Velzen R."/>
            <person name="Holmer R."/>
            <person name="Bu F."/>
            <person name="Rutten L."/>
            <person name="Van Zeijl A."/>
            <person name="Liu W."/>
            <person name="Santuari L."/>
            <person name="Cao Q."/>
            <person name="Sharma T."/>
            <person name="Shen D."/>
            <person name="Roswanjaya Y."/>
            <person name="Wardhani T."/>
            <person name="Kalhor M.S."/>
            <person name="Jansen J."/>
            <person name="Van den Hoogen J."/>
            <person name="Gungor B."/>
            <person name="Hartog M."/>
            <person name="Hontelez J."/>
            <person name="Verver J."/>
            <person name="Yang W.-C."/>
            <person name="Schijlen E."/>
            <person name="Repin R."/>
            <person name="Schilthuizen M."/>
            <person name="Schranz E."/>
            <person name="Heidstra R."/>
            <person name="Miyata K."/>
            <person name="Fedorova E."/>
            <person name="Kohlen W."/>
            <person name="Bisseling T."/>
            <person name="Smit S."/>
            <person name="Geurts R."/>
        </authorList>
    </citation>
    <scope>NUCLEOTIDE SEQUENCE [LARGE SCALE GENOMIC DNA]</scope>
    <source>
        <strain evidence="2">cv. WU1-14</strain>
    </source>
</reference>
<sequence length="41" mass="4602">MLMTLSIQISRGQVQHRFASSILPSLWSPVILPRSALTMSF</sequence>
<dbReference type="OrthoDB" id="10374542at2759"/>
<evidence type="ECO:0000313" key="1">
    <source>
        <dbReference type="EMBL" id="PON68411.1"/>
    </source>
</evidence>
<dbReference type="EMBL" id="JXTB01000063">
    <property type="protein sequence ID" value="PON68411.1"/>
    <property type="molecule type" value="Genomic_DNA"/>
</dbReference>
<protein>
    <submittedName>
        <fullName evidence="1">Uncharacterized protein</fullName>
    </submittedName>
</protein>
<keyword evidence="2" id="KW-1185">Reference proteome</keyword>
<organism evidence="1 2">
    <name type="scientific">Parasponia andersonii</name>
    <name type="common">Sponia andersonii</name>
    <dbReference type="NCBI Taxonomy" id="3476"/>
    <lineage>
        <taxon>Eukaryota</taxon>
        <taxon>Viridiplantae</taxon>
        <taxon>Streptophyta</taxon>
        <taxon>Embryophyta</taxon>
        <taxon>Tracheophyta</taxon>
        <taxon>Spermatophyta</taxon>
        <taxon>Magnoliopsida</taxon>
        <taxon>eudicotyledons</taxon>
        <taxon>Gunneridae</taxon>
        <taxon>Pentapetalae</taxon>
        <taxon>rosids</taxon>
        <taxon>fabids</taxon>
        <taxon>Rosales</taxon>
        <taxon>Cannabaceae</taxon>
        <taxon>Parasponia</taxon>
    </lineage>
</organism>
<gene>
    <name evidence="1" type="ORF">PanWU01x14_095630</name>
</gene>
<accession>A0A2P5D527</accession>
<name>A0A2P5D527_PARAD</name>
<comment type="caution">
    <text evidence="1">The sequence shown here is derived from an EMBL/GenBank/DDBJ whole genome shotgun (WGS) entry which is preliminary data.</text>
</comment>
<dbReference type="AlphaFoldDB" id="A0A2P5D527"/>
<proteinExistence type="predicted"/>
<dbReference type="Proteomes" id="UP000237105">
    <property type="component" value="Unassembled WGS sequence"/>
</dbReference>
<evidence type="ECO:0000313" key="2">
    <source>
        <dbReference type="Proteomes" id="UP000237105"/>
    </source>
</evidence>